<dbReference type="InterPro" id="IPR052698">
    <property type="entry name" value="MoCofactor_Util/Proc"/>
</dbReference>
<dbReference type="Proteomes" id="UP000008461">
    <property type="component" value="Chromosome"/>
</dbReference>
<reference evidence="3 4" key="1">
    <citation type="journal article" date="2011" name="Stand. Genomic Sci.">
        <title>Complete genome sequence of Haliscomenobacter hydrossis type strain (O).</title>
        <authorList>
            <consortium name="US DOE Joint Genome Institute (JGI-PGF)"/>
            <person name="Daligault H."/>
            <person name="Lapidus A."/>
            <person name="Zeytun A."/>
            <person name="Nolan M."/>
            <person name="Lucas S."/>
            <person name="Del Rio T.G."/>
            <person name="Tice H."/>
            <person name="Cheng J.F."/>
            <person name="Tapia R."/>
            <person name="Han C."/>
            <person name="Goodwin L."/>
            <person name="Pitluck S."/>
            <person name="Liolios K."/>
            <person name="Pagani I."/>
            <person name="Ivanova N."/>
            <person name="Huntemann M."/>
            <person name="Mavromatis K."/>
            <person name="Mikhailova N."/>
            <person name="Pati A."/>
            <person name="Chen A."/>
            <person name="Palaniappan K."/>
            <person name="Land M."/>
            <person name="Hauser L."/>
            <person name="Brambilla E.M."/>
            <person name="Rohde M."/>
            <person name="Verbarg S."/>
            <person name="Goker M."/>
            <person name="Bristow J."/>
            <person name="Eisen J.A."/>
            <person name="Markowitz V."/>
            <person name="Hugenholtz P."/>
            <person name="Kyrpides N.C."/>
            <person name="Klenk H.P."/>
            <person name="Woyke T."/>
        </authorList>
    </citation>
    <scope>NUCLEOTIDE SEQUENCE [LARGE SCALE GENOMIC DNA]</scope>
    <source>
        <strain evidence="4">ATCC 27775 / DSM 1100 / LMG 10767 / O</strain>
    </source>
</reference>
<dbReference type="InterPro" id="IPR003777">
    <property type="entry name" value="XdhC_CoxI"/>
</dbReference>
<gene>
    <name evidence="3" type="ordered locus">Halhy_5630</name>
</gene>
<protein>
    <submittedName>
        <fullName evidence="3">XshC-Cox1-family protein</fullName>
    </submittedName>
</protein>
<dbReference type="Pfam" id="PF02625">
    <property type="entry name" value="XdhC_CoxI"/>
    <property type="match status" value="1"/>
</dbReference>
<dbReference type="AlphaFoldDB" id="F4KUQ0"/>
<dbReference type="OrthoDB" id="9773039at2"/>
<evidence type="ECO:0000313" key="3">
    <source>
        <dbReference type="EMBL" id="AEE53453.1"/>
    </source>
</evidence>
<reference key="2">
    <citation type="submission" date="2011-04" db="EMBL/GenBank/DDBJ databases">
        <title>Complete sequence of chromosome of Haliscomenobacter hydrossis DSM 1100.</title>
        <authorList>
            <consortium name="US DOE Joint Genome Institute (JGI-PGF)"/>
            <person name="Lucas S."/>
            <person name="Han J."/>
            <person name="Lapidus A."/>
            <person name="Bruce D."/>
            <person name="Goodwin L."/>
            <person name="Pitluck S."/>
            <person name="Peters L."/>
            <person name="Kyrpides N."/>
            <person name="Mavromatis K."/>
            <person name="Ivanova N."/>
            <person name="Ovchinnikova G."/>
            <person name="Pagani I."/>
            <person name="Daligault H."/>
            <person name="Detter J.C."/>
            <person name="Han C."/>
            <person name="Land M."/>
            <person name="Hauser L."/>
            <person name="Markowitz V."/>
            <person name="Cheng J.-F."/>
            <person name="Hugenholtz P."/>
            <person name="Woyke T."/>
            <person name="Wu D."/>
            <person name="Verbarg S."/>
            <person name="Frueling A."/>
            <person name="Brambilla E."/>
            <person name="Klenk H.-P."/>
            <person name="Eisen J.A."/>
        </authorList>
    </citation>
    <scope>NUCLEOTIDE SEQUENCE</scope>
    <source>
        <strain>DSM 1100</strain>
    </source>
</reference>
<evidence type="ECO:0000259" key="1">
    <source>
        <dbReference type="Pfam" id="PF02625"/>
    </source>
</evidence>
<feature type="domain" description="XdhC- CoxI" evidence="1">
    <location>
        <begin position="11"/>
        <end position="70"/>
    </location>
</feature>
<dbReference type="PANTHER" id="PTHR30388:SF4">
    <property type="entry name" value="MOLYBDENUM COFACTOR INSERTION CHAPERONE PAOD"/>
    <property type="match status" value="1"/>
</dbReference>
<dbReference type="EMBL" id="CP002691">
    <property type="protein sequence ID" value="AEE53453.1"/>
    <property type="molecule type" value="Genomic_DNA"/>
</dbReference>
<evidence type="ECO:0000313" key="4">
    <source>
        <dbReference type="Proteomes" id="UP000008461"/>
    </source>
</evidence>
<dbReference type="Gene3D" id="3.40.50.720">
    <property type="entry name" value="NAD(P)-binding Rossmann-like Domain"/>
    <property type="match status" value="1"/>
</dbReference>
<name>F4KUQ0_HALH1</name>
<accession>F4KUQ0</accession>
<organism evidence="3 4">
    <name type="scientific">Haliscomenobacter hydrossis (strain ATCC 27775 / DSM 1100 / LMG 10767 / O)</name>
    <dbReference type="NCBI Taxonomy" id="760192"/>
    <lineage>
        <taxon>Bacteria</taxon>
        <taxon>Pseudomonadati</taxon>
        <taxon>Bacteroidota</taxon>
        <taxon>Saprospiria</taxon>
        <taxon>Saprospirales</taxon>
        <taxon>Haliscomenobacteraceae</taxon>
        <taxon>Haliscomenobacter</taxon>
    </lineage>
</organism>
<feature type="domain" description="XdhC Rossmann" evidence="2">
    <location>
        <begin position="188"/>
        <end position="331"/>
    </location>
</feature>
<dbReference type="Pfam" id="PF13478">
    <property type="entry name" value="XdhC_C"/>
    <property type="match status" value="1"/>
</dbReference>
<dbReference type="eggNOG" id="COG1975">
    <property type="taxonomic scope" value="Bacteria"/>
</dbReference>
<dbReference type="PANTHER" id="PTHR30388">
    <property type="entry name" value="ALDEHYDE OXIDOREDUCTASE MOLYBDENUM COFACTOR ASSEMBLY PROTEIN"/>
    <property type="match status" value="1"/>
</dbReference>
<dbReference type="KEGG" id="hhy:Halhy_5630"/>
<evidence type="ECO:0000259" key="2">
    <source>
        <dbReference type="Pfam" id="PF13478"/>
    </source>
</evidence>
<sequence length="339" mass="37571">MREYITEIDRWLENGKPFSAATVINTWGSAPRPIGTMMFVGPELEMLGSVSGGCVEGVVLKEAEETSNDNKIKNLKFGVSDNDAWSVGLTCGGTIEIFLEKFVAYDAPEIWQALRNNLLENKSCVLVSKLSGETGKHYLVYPNGTTLGETPPELITAAQAAYQERKSQGVEAAGEKWFLRVFPKKHQLFVIGAAHAAAELVHLANYFDFQTIVIDPRGTFAQNTHFPTAPDKMYEDYPAEILPEYELDEYTFAVVMAHDPKIDDQALHLLLRSKVAYIGALSSKGSNEKRKERLLAAGFTEEEFKRIHAPVGIPIKSKTAAEIALSILAQMILVKNQYL</sequence>
<dbReference type="HOGENOM" id="CLU_041115_2_0_10"/>
<dbReference type="STRING" id="760192.Halhy_5630"/>
<proteinExistence type="predicted"/>
<dbReference type="RefSeq" id="WP_013767982.1">
    <property type="nucleotide sequence ID" value="NC_015510.1"/>
</dbReference>
<dbReference type="InterPro" id="IPR027051">
    <property type="entry name" value="XdhC_Rossmann_dom"/>
</dbReference>
<keyword evidence="4" id="KW-1185">Reference proteome</keyword>